<sequence length="127" mass="14259">MDGDNVNEEAPPAANQAPVDPVAENVTHAEFRSTLQMLAQAMTTQANREVVTPVNPNVNSVASRVRDFARIKPPEFYGSKVEEDPQKFIDEVYKDFAIMGVSLEEKVELAAYQLKDMAQVWFDQWKG</sequence>
<dbReference type="AlphaFoldDB" id="A0AAV9KZX1"/>
<accession>A0AAV9KZX1</accession>
<comment type="caution">
    <text evidence="2">The sequence shown here is derived from an EMBL/GenBank/DDBJ whole genome shotgun (WGS) entry which is preliminary data.</text>
</comment>
<feature type="compositionally biased region" description="Low complexity" evidence="1">
    <location>
        <begin position="8"/>
        <end position="19"/>
    </location>
</feature>
<evidence type="ECO:0000256" key="1">
    <source>
        <dbReference type="SAM" id="MobiDB-lite"/>
    </source>
</evidence>
<feature type="region of interest" description="Disordered" evidence="1">
    <location>
        <begin position="1"/>
        <end position="23"/>
    </location>
</feature>
<evidence type="ECO:0008006" key="4">
    <source>
        <dbReference type="Google" id="ProtNLM"/>
    </source>
</evidence>
<proteinExistence type="predicted"/>
<protein>
    <recommendedName>
        <fullName evidence="4">Gag-pol polyprotein</fullName>
    </recommendedName>
</protein>
<reference evidence="2 3" key="1">
    <citation type="submission" date="2023-10" db="EMBL/GenBank/DDBJ databases">
        <title>Genome-Wide Identification Analysis in wild type Solanum Pinnatisectum Reveals Some Genes Defensing Phytophthora Infestans.</title>
        <authorList>
            <person name="Sun C."/>
        </authorList>
    </citation>
    <scope>NUCLEOTIDE SEQUENCE [LARGE SCALE GENOMIC DNA]</scope>
    <source>
        <strain evidence="2">LQN</strain>
        <tissue evidence="2">Leaf</tissue>
    </source>
</reference>
<name>A0AAV9KZX1_9SOLN</name>
<keyword evidence="3" id="KW-1185">Reference proteome</keyword>
<gene>
    <name evidence="2" type="ORF">R3W88_016493</name>
</gene>
<dbReference type="EMBL" id="JAWPEI010000008">
    <property type="protein sequence ID" value="KAK4718155.1"/>
    <property type="molecule type" value="Genomic_DNA"/>
</dbReference>
<dbReference type="Proteomes" id="UP001311915">
    <property type="component" value="Unassembled WGS sequence"/>
</dbReference>
<evidence type="ECO:0000313" key="2">
    <source>
        <dbReference type="EMBL" id="KAK4718155.1"/>
    </source>
</evidence>
<organism evidence="2 3">
    <name type="scientific">Solanum pinnatisectum</name>
    <name type="common">tansyleaf nightshade</name>
    <dbReference type="NCBI Taxonomy" id="50273"/>
    <lineage>
        <taxon>Eukaryota</taxon>
        <taxon>Viridiplantae</taxon>
        <taxon>Streptophyta</taxon>
        <taxon>Embryophyta</taxon>
        <taxon>Tracheophyta</taxon>
        <taxon>Spermatophyta</taxon>
        <taxon>Magnoliopsida</taxon>
        <taxon>eudicotyledons</taxon>
        <taxon>Gunneridae</taxon>
        <taxon>Pentapetalae</taxon>
        <taxon>asterids</taxon>
        <taxon>lamiids</taxon>
        <taxon>Solanales</taxon>
        <taxon>Solanaceae</taxon>
        <taxon>Solanoideae</taxon>
        <taxon>Solaneae</taxon>
        <taxon>Solanum</taxon>
    </lineage>
</organism>
<evidence type="ECO:0000313" key="3">
    <source>
        <dbReference type="Proteomes" id="UP001311915"/>
    </source>
</evidence>